<evidence type="ECO:0000313" key="10">
    <source>
        <dbReference type="Proteomes" id="UP000433483"/>
    </source>
</evidence>
<evidence type="ECO:0000313" key="12">
    <source>
        <dbReference type="Proteomes" id="UP000440367"/>
    </source>
</evidence>
<comment type="caution">
    <text evidence="1">The sequence shown here is derived from an EMBL/GenBank/DDBJ whole genome shotgun (WGS) entry which is preliminary data.</text>
</comment>
<organism evidence="1 9">
    <name type="scientific">Phytophthora fragariae</name>
    <dbReference type="NCBI Taxonomy" id="53985"/>
    <lineage>
        <taxon>Eukaryota</taxon>
        <taxon>Sar</taxon>
        <taxon>Stramenopiles</taxon>
        <taxon>Oomycota</taxon>
        <taxon>Peronosporomycetes</taxon>
        <taxon>Peronosporales</taxon>
        <taxon>Peronosporaceae</taxon>
        <taxon>Phytophthora</taxon>
    </lineage>
</organism>
<evidence type="ECO:0000313" key="9">
    <source>
        <dbReference type="Proteomes" id="UP000429523"/>
    </source>
</evidence>
<evidence type="ECO:0000313" key="14">
    <source>
        <dbReference type="Proteomes" id="UP000441208"/>
    </source>
</evidence>
<evidence type="ECO:0000313" key="8">
    <source>
        <dbReference type="EMBL" id="KAE9266849.1"/>
    </source>
</evidence>
<evidence type="ECO:0000313" key="5">
    <source>
        <dbReference type="EMBL" id="KAE9162930.1"/>
    </source>
</evidence>
<dbReference type="OrthoDB" id="10426876at2759"/>
<dbReference type="Proteomes" id="UP000440732">
    <property type="component" value="Unassembled WGS sequence"/>
</dbReference>
<gene>
    <name evidence="8" type="ORF">PF001_g30312</name>
    <name evidence="7" type="ORF">PF002_g30966</name>
    <name evidence="6" type="ORF">PF004_g29761</name>
    <name evidence="5" type="ORF">PF005_g30654</name>
    <name evidence="4" type="ORF">PF006_g30273</name>
    <name evidence="3" type="ORF">PF007_g30340</name>
    <name evidence="1" type="ORF">PF009_g30882</name>
    <name evidence="2" type="ORF">PF010_g30219</name>
</gene>
<evidence type="ECO:0000313" key="4">
    <source>
        <dbReference type="EMBL" id="KAE9066301.1"/>
    </source>
</evidence>
<evidence type="ECO:0000313" key="7">
    <source>
        <dbReference type="EMBL" id="KAE9167094.1"/>
    </source>
</evidence>
<evidence type="ECO:0000313" key="11">
    <source>
        <dbReference type="Proteomes" id="UP000437068"/>
    </source>
</evidence>
<dbReference type="EMBL" id="QXGC01005646">
    <property type="protein sequence ID" value="KAE9164640.1"/>
    <property type="molecule type" value="Genomic_DNA"/>
</dbReference>
<dbReference type="EMBL" id="QXFX01005569">
    <property type="protein sequence ID" value="KAE9060435.1"/>
    <property type="molecule type" value="Genomic_DNA"/>
</dbReference>
<name>A0A6A3DEV7_9STRA</name>
<dbReference type="Proteomes" id="UP000440367">
    <property type="component" value="Unassembled WGS sequence"/>
</dbReference>
<protein>
    <submittedName>
        <fullName evidence="1">Uncharacterized protein</fullName>
    </submittedName>
</protein>
<reference evidence="9 10" key="1">
    <citation type="submission" date="2018-08" db="EMBL/GenBank/DDBJ databases">
        <title>Genomic investigation of the strawberry pathogen Phytophthora fragariae indicates pathogenicity is determined by transcriptional variation in three key races.</title>
        <authorList>
            <person name="Adams T.M."/>
            <person name="Armitage A.D."/>
            <person name="Sobczyk M.K."/>
            <person name="Bates H.J."/>
            <person name="Dunwell J.M."/>
            <person name="Nellist C.F."/>
            <person name="Harrison R.J."/>
        </authorList>
    </citation>
    <scope>NUCLEOTIDE SEQUENCE [LARGE SCALE GENOMIC DNA]</scope>
    <source>
        <strain evidence="8 11">A4</strain>
        <strain evidence="7 12">BC-1</strain>
        <strain evidence="6 15">BC-23</strain>
        <strain evidence="5 10">NOV-27</strain>
        <strain evidence="4 13">NOV-5</strain>
        <strain evidence="3 14">NOV-71</strain>
        <strain evidence="1 9">NOV-9</strain>
        <strain evidence="2 16">ONT-3</strain>
    </source>
</reference>
<dbReference type="EMBL" id="QXGB01005496">
    <property type="protein sequence ID" value="KAE9162930.1"/>
    <property type="molecule type" value="Genomic_DNA"/>
</dbReference>
<evidence type="ECO:0000313" key="16">
    <source>
        <dbReference type="Proteomes" id="UP000488956"/>
    </source>
</evidence>
<dbReference type="EMBL" id="QXGE01005688">
    <property type="protein sequence ID" value="KAE9266849.1"/>
    <property type="molecule type" value="Genomic_DNA"/>
</dbReference>
<evidence type="ECO:0000313" key="15">
    <source>
        <dbReference type="Proteomes" id="UP000476176"/>
    </source>
</evidence>
<evidence type="ECO:0000313" key="3">
    <source>
        <dbReference type="EMBL" id="KAE9061207.1"/>
    </source>
</evidence>
<dbReference type="Proteomes" id="UP000437068">
    <property type="component" value="Unassembled WGS sequence"/>
</dbReference>
<evidence type="ECO:0000313" key="13">
    <source>
        <dbReference type="Proteomes" id="UP000440732"/>
    </source>
</evidence>
<dbReference type="Proteomes" id="UP000429523">
    <property type="component" value="Unassembled WGS sequence"/>
</dbReference>
<dbReference type="EMBL" id="QXFZ01005341">
    <property type="protein sequence ID" value="KAE9061207.1"/>
    <property type="molecule type" value="Genomic_DNA"/>
</dbReference>
<dbReference type="EMBL" id="QXGA01005640">
    <property type="protein sequence ID" value="KAE9066301.1"/>
    <property type="molecule type" value="Genomic_DNA"/>
</dbReference>
<accession>A0A6A3DEV7</accession>
<dbReference type="Proteomes" id="UP000433483">
    <property type="component" value="Unassembled WGS sequence"/>
</dbReference>
<dbReference type="EMBL" id="QXGF01005275">
    <property type="protein sequence ID" value="KAE8918806.1"/>
    <property type="molecule type" value="Genomic_DNA"/>
</dbReference>
<dbReference type="Proteomes" id="UP000441208">
    <property type="component" value="Unassembled WGS sequence"/>
</dbReference>
<evidence type="ECO:0000313" key="6">
    <source>
        <dbReference type="EMBL" id="KAE9164640.1"/>
    </source>
</evidence>
<dbReference type="AlphaFoldDB" id="A0A6A3DEV7"/>
<dbReference type="Proteomes" id="UP000488956">
    <property type="component" value="Unassembled WGS sequence"/>
</dbReference>
<keyword evidence="10" id="KW-1185">Reference proteome</keyword>
<dbReference type="Proteomes" id="UP000476176">
    <property type="component" value="Unassembled WGS sequence"/>
</dbReference>
<dbReference type="EMBL" id="QXGD01005187">
    <property type="protein sequence ID" value="KAE9167094.1"/>
    <property type="molecule type" value="Genomic_DNA"/>
</dbReference>
<proteinExistence type="predicted"/>
<evidence type="ECO:0000313" key="1">
    <source>
        <dbReference type="EMBL" id="KAE8918806.1"/>
    </source>
</evidence>
<sequence>MAAPGHRNHEDDAVARIKLFYMYSWTLTEYHDAIANPVLYDKIAAKLDATCISDVNDEDDGQDKLSETEKKNRALEYKYYYAGGSGRFMFQYTTGNVIEALKYAVDEAEYMGNLAMCSFGNFHIDFTSKLYDMQRDESLDGERLPVSSYVSDLFVIKSGMGVIAALAHRLMGERNPSMDDFYFKWLLLVLILRRVVTLQGGKKDDDVRLPHTPIITFDPKKHFRKEEYRNLYSGVVTKCHEDDTYDIEYEGGKKVTRVPVELISLPVEEGACDMKLKVKDEVKARLKPNITGNRRWLRPIDTKWNQGSYDAVYFDMEAGNAIFLKATRSDSLDFKTIFVQEVLLKLESAGMEISDVEVFFVTTKDQLCNFKMGNVHERYALQKYGVSPKEKHANVRYLDIQIPLEGYQW</sequence>
<evidence type="ECO:0000313" key="2">
    <source>
        <dbReference type="EMBL" id="KAE9060435.1"/>
    </source>
</evidence>